<organism evidence="2 3">
    <name type="scientific">Rubellimicrobium roseum</name>
    <dbReference type="NCBI Taxonomy" id="687525"/>
    <lineage>
        <taxon>Bacteria</taxon>
        <taxon>Pseudomonadati</taxon>
        <taxon>Pseudomonadota</taxon>
        <taxon>Alphaproteobacteria</taxon>
        <taxon>Rhodobacterales</taxon>
        <taxon>Roseobacteraceae</taxon>
        <taxon>Rubellimicrobium</taxon>
    </lineage>
</organism>
<keyword evidence="3" id="KW-1185">Reference proteome</keyword>
<dbReference type="OrthoDB" id="9815249at2"/>
<name>A0A5C4NE55_9RHOB</name>
<protein>
    <submittedName>
        <fullName evidence="2">Uncharacterized protein</fullName>
    </submittedName>
</protein>
<feature type="signal peptide" evidence="1">
    <location>
        <begin position="1"/>
        <end position="18"/>
    </location>
</feature>
<dbReference type="Proteomes" id="UP000305709">
    <property type="component" value="Unassembled WGS sequence"/>
</dbReference>
<dbReference type="RefSeq" id="WP_139080913.1">
    <property type="nucleotide sequence ID" value="NZ_VDFV01000005.1"/>
</dbReference>
<gene>
    <name evidence="2" type="ORF">FHG71_06985</name>
</gene>
<evidence type="ECO:0000313" key="2">
    <source>
        <dbReference type="EMBL" id="TNC73034.1"/>
    </source>
</evidence>
<comment type="caution">
    <text evidence="2">The sequence shown here is derived from an EMBL/GenBank/DDBJ whole genome shotgun (WGS) entry which is preliminary data.</text>
</comment>
<sequence length="398" mass="42504">MRHLLAPALLALATAAQADVSDDIAARGLRATETALAALPSPTPSDRFALGGVRFLAGVERALQLRWRVGLSEGMAQASGLPVLRLPIPENPRPDPFEPAMIEAHFEGIEADMAGALDALETIRDADDVGLEIDTADLWFDIDANGTRSPGEGLGEVAGWTLSGGFAEAALPSTTIRFDTADAAWLSAYAHLLSGLSNGILAVGPSEGIARVLDARAAFDRLGRPKSPDDFSFEAMGGEWVDLAAMWIMAIEGQPDASRTQALRRHLLACIEQNRRFWTLAPREADNDREWIPNKNQTSATGLPFPEGIGSRWLAVLHDADRILKGELLIPYWRVGSHAGLDLAALLESPPVLDVAGLIQGAALVPYLREGPVASTQSLQLFTALVQGDSALYVAMLN</sequence>
<proteinExistence type="predicted"/>
<feature type="chain" id="PRO_5023051755" evidence="1">
    <location>
        <begin position="19"/>
        <end position="398"/>
    </location>
</feature>
<dbReference type="EMBL" id="VDFV01000005">
    <property type="protein sequence ID" value="TNC73034.1"/>
    <property type="molecule type" value="Genomic_DNA"/>
</dbReference>
<evidence type="ECO:0000256" key="1">
    <source>
        <dbReference type="SAM" id="SignalP"/>
    </source>
</evidence>
<dbReference type="AlphaFoldDB" id="A0A5C4NE55"/>
<reference evidence="2 3" key="1">
    <citation type="submission" date="2019-06" db="EMBL/GenBank/DDBJ databases">
        <authorList>
            <person name="Jiang L."/>
        </authorList>
    </citation>
    <scope>NUCLEOTIDE SEQUENCE [LARGE SCALE GENOMIC DNA]</scope>
    <source>
        <strain evidence="2 3">YIM 48858</strain>
    </source>
</reference>
<evidence type="ECO:0000313" key="3">
    <source>
        <dbReference type="Proteomes" id="UP000305709"/>
    </source>
</evidence>
<accession>A0A5C4NE55</accession>
<keyword evidence="1" id="KW-0732">Signal</keyword>